<dbReference type="Pfam" id="PF00356">
    <property type="entry name" value="LacI"/>
    <property type="match status" value="1"/>
</dbReference>
<organism evidence="5 6">
    <name type="scientific">Pedobacter frigiditerrae</name>
    <dbReference type="NCBI Taxonomy" id="2530452"/>
    <lineage>
        <taxon>Bacteria</taxon>
        <taxon>Pseudomonadati</taxon>
        <taxon>Bacteroidota</taxon>
        <taxon>Sphingobacteriia</taxon>
        <taxon>Sphingobacteriales</taxon>
        <taxon>Sphingobacteriaceae</taxon>
        <taxon>Pedobacter</taxon>
    </lineage>
</organism>
<dbReference type="Gene3D" id="1.10.260.40">
    <property type="entry name" value="lambda repressor-like DNA-binding domains"/>
    <property type="match status" value="1"/>
</dbReference>
<protein>
    <submittedName>
        <fullName evidence="5">LacI family transcriptional regulator</fullName>
    </submittedName>
</protein>
<dbReference type="OrthoDB" id="9803256at2"/>
<evidence type="ECO:0000313" key="5">
    <source>
        <dbReference type="EMBL" id="TCC88804.1"/>
    </source>
</evidence>
<dbReference type="GO" id="GO:0000976">
    <property type="term" value="F:transcription cis-regulatory region binding"/>
    <property type="evidence" value="ECO:0007669"/>
    <property type="project" value="TreeGrafter"/>
</dbReference>
<evidence type="ECO:0000259" key="4">
    <source>
        <dbReference type="PROSITE" id="PS50932"/>
    </source>
</evidence>
<dbReference type="AlphaFoldDB" id="A0A4R0MS02"/>
<dbReference type="SUPFAM" id="SSF47413">
    <property type="entry name" value="lambda repressor-like DNA-binding domains"/>
    <property type="match status" value="1"/>
</dbReference>
<dbReference type="Pfam" id="PF13377">
    <property type="entry name" value="Peripla_BP_3"/>
    <property type="match status" value="1"/>
</dbReference>
<evidence type="ECO:0000256" key="3">
    <source>
        <dbReference type="ARBA" id="ARBA00023163"/>
    </source>
</evidence>
<sequence>MNNKEITIYDLAKQLNLSATTVSRGLRGYEAINKKTRLRIEQLATELGYQRNKFASNLRVQRTHTIGVIVPKLNSLFISSVLSGIEKIVNKANYNLIISQSFEKELKEKNNVQTMFNSRVDALIISLSTETEDFGHFDGFLKKKIPIILFDRVTDQIPSTKVVIDNFRAGYIATEHLIMQGYKDIVHITGSMTHSVYKDRFEGYRKALDQYGIAFDPSLMLSVELTEPALRTVLLNDVLKRDRRPDALFITNDSCAAIAQVILGEEGLSVPDDMAIVGFNNDLISRVTSPAITTIHYPGYEMGETIGELVIEQLTAEGGQVVNKTVILDSDLLVRSSSVRRNG</sequence>
<dbReference type="InterPro" id="IPR046335">
    <property type="entry name" value="LacI/GalR-like_sensor"/>
</dbReference>
<dbReference type="Gene3D" id="3.40.50.2300">
    <property type="match status" value="2"/>
</dbReference>
<dbReference type="Proteomes" id="UP000292884">
    <property type="component" value="Unassembled WGS sequence"/>
</dbReference>
<comment type="caution">
    <text evidence="5">The sequence shown here is derived from an EMBL/GenBank/DDBJ whole genome shotgun (WGS) entry which is preliminary data.</text>
</comment>
<dbReference type="InterPro" id="IPR028082">
    <property type="entry name" value="Peripla_BP_I"/>
</dbReference>
<name>A0A4R0MS02_9SPHI</name>
<keyword evidence="3" id="KW-0804">Transcription</keyword>
<dbReference type="SUPFAM" id="SSF53822">
    <property type="entry name" value="Periplasmic binding protein-like I"/>
    <property type="match status" value="1"/>
</dbReference>
<dbReference type="EMBL" id="SJSK01000005">
    <property type="protein sequence ID" value="TCC88804.1"/>
    <property type="molecule type" value="Genomic_DNA"/>
</dbReference>
<proteinExistence type="predicted"/>
<feature type="domain" description="HTH lacI-type" evidence="4">
    <location>
        <begin position="6"/>
        <end position="60"/>
    </location>
</feature>
<keyword evidence="1" id="KW-0805">Transcription regulation</keyword>
<dbReference type="PANTHER" id="PTHR30146">
    <property type="entry name" value="LACI-RELATED TRANSCRIPTIONAL REPRESSOR"/>
    <property type="match status" value="1"/>
</dbReference>
<gene>
    <name evidence="5" type="ORF">EZ428_18975</name>
</gene>
<dbReference type="PROSITE" id="PS50932">
    <property type="entry name" value="HTH_LACI_2"/>
    <property type="match status" value="1"/>
</dbReference>
<dbReference type="InterPro" id="IPR010982">
    <property type="entry name" value="Lambda_DNA-bd_dom_sf"/>
</dbReference>
<evidence type="ECO:0000256" key="1">
    <source>
        <dbReference type="ARBA" id="ARBA00023015"/>
    </source>
</evidence>
<dbReference type="CDD" id="cd01392">
    <property type="entry name" value="HTH_LacI"/>
    <property type="match status" value="1"/>
</dbReference>
<evidence type="ECO:0000313" key="6">
    <source>
        <dbReference type="Proteomes" id="UP000292884"/>
    </source>
</evidence>
<dbReference type="CDD" id="cd06267">
    <property type="entry name" value="PBP1_LacI_sugar_binding-like"/>
    <property type="match status" value="1"/>
</dbReference>
<reference evidence="5 6" key="1">
    <citation type="submission" date="2019-02" db="EMBL/GenBank/DDBJ databases">
        <title>Pedobacter sp. RP-1-13 sp. nov., isolated from Arctic soil.</title>
        <authorList>
            <person name="Dahal R.H."/>
        </authorList>
    </citation>
    <scope>NUCLEOTIDE SEQUENCE [LARGE SCALE GENOMIC DNA]</scope>
    <source>
        <strain evidence="5 6">RP-1-13</strain>
    </source>
</reference>
<evidence type="ECO:0000256" key="2">
    <source>
        <dbReference type="ARBA" id="ARBA00023125"/>
    </source>
</evidence>
<dbReference type="PANTHER" id="PTHR30146:SF109">
    <property type="entry name" value="HTH-TYPE TRANSCRIPTIONAL REGULATOR GALS"/>
    <property type="match status" value="1"/>
</dbReference>
<keyword evidence="2" id="KW-0238">DNA-binding</keyword>
<dbReference type="GO" id="GO:0003700">
    <property type="term" value="F:DNA-binding transcription factor activity"/>
    <property type="evidence" value="ECO:0007669"/>
    <property type="project" value="TreeGrafter"/>
</dbReference>
<accession>A0A4R0MS02</accession>
<dbReference type="SMART" id="SM00354">
    <property type="entry name" value="HTH_LACI"/>
    <property type="match status" value="1"/>
</dbReference>
<dbReference type="InterPro" id="IPR000843">
    <property type="entry name" value="HTH_LacI"/>
</dbReference>
<keyword evidence="6" id="KW-1185">Reference proteome</keyword>